<feature type="domain" description="SCP" evidence="3">
    <location>
        <begin position="189"/>
        <end position="300"/>
    </location>
</feature>
<sequence>MNKLVAPSFIGVLCALVLASSTAGPAPLPLDTGQHAASAGPSRVSLGTATADGAGTSGAADNPAGTALTPAVDPDIRVASPTQPLDVAPPAAPAAPAVGPALDIRPVQEPSPAPSDGSTGPSGSAPAQPAPEVPSIPPLWAPDAELASPAPSVPAQTSPATSESLAAPPATEALVKDNNSAAILTVFTKINEYRASKGLKPVKYNPTVAGLAQEWSDSIASREVIEHRANFWTDPRAMNPNNGAGEVIAIRTDRDAALLVEWWKGSPGHNAMLIDPRFNVMGAGISYTNSTYQIWGVVNFFGYTTLPAGTVDSPGGSGGSSGGGSAFPPPAPTLCDAAGRHMPPTLDLSAAAITGPGDLVTVNSSGQLLNRASTGVRTYGAAKVIGSGFSGAKEVFVTDWDRDGAYDLVTQWTNGNLTLHRGIATGGFQAAITLGSGGWQSLTLAVGGWCANNRMPQILALDGSGNLFLYPNKGTSDLSARALITGGITASRLAMVDYDADGFQDVLALRADGAVQLYRGWGTTTLRAEARPTVATGWQDVTGIRALKNVTGLNSTGVALRRASDVVQYWDLSGGRLASPSNIAGPWTGQRLAQ</sequence>
<keyword evidence="5" id="KW-1185">Reference proteome</keyword>
<evidence type="ECO:0000313" key="4">
    <source>
        <dbReference type="EMBL" id="ACL41620.1"/>
    </source>
</evidence>
<dbReference type="SUPFAM" id="SSF69318">
    <property type="entry name" value="Integrin alpha N-terminal domain"/>
    <property type="match status" value="1"/>
</dbReference>
<feature type="region of interest" description="Disordered" evidence="1">
    <location>
        <begin position="313"/>
        <end position="339"/>
    </location>
</feature>
<dbReference type="EMBL" id="CP001341">
    <property type="protein sequence ID" value="ACL41620.1"/>
    <property type="molecule type" value="Genomic_DNA"/>
</dbReference>
<evidence type="ECO:0000313" key="5">
    <source>
        <dbReference type="Proteomes" id="UP000002505"/>
    </source>
</evidence>
<dbReference type="InterPro" id="IPR035940">
    <property type="entry name" value="CAP_sf"/>
</dbReference>
<feature type="compositionally biased region" description="Gly residues" evidence="1">
    <location>
        <begin position="315"/>
        <end position="325"/>
    </location>
</feature>
<dbReference type="Proteomes" id="UP000002505">
    <property type="component" value="Chromosome"/>
</dbReference>
<feature type="signal peptide" evidence="2">
    <location>
        <begin position="1"/>
        <end position="25"/>
    </location>
</feature>
<feature type="compositionally biased region" description="Low complexity" evidence="1">
    <location>
        <begin position="114"/>
        <end position="127"/>
    </location>
</feature>
<dbReference type="SUPFAM" id="SSF55797">
    <property type="entry name" value="PR-1-like"/>
    <property type="match status" value="1"/>
</dbReference>
<dbReference type="Pfam" id="PF00188">
    <property type="entry name" value="CAP"/>
    <property type="match status" value="1"/>
</dbReference>
<dbReference type="PANTHER" id="PTHR31157">
    <property type="entry name" value="SCP DOMAIN-CONTAINING PROTEIN"/>
    <property type="match status" value="1"/>
</dbReference>
<feature type="compositionally biased region" description="Low complexity" evidence="1">
    <location>
        <begin position="47"/>
        <end position="61"/>
    </location>
</feature>
<protein>
    <submittedName>
        <fullName evidence="4">SCP-like extracellular protein</fullName>
    </submittedName>
</protein>
<evidence type="ECO:0000256" key="2">
    <source>
        <dbReference type="SAM" id="SignalP"/>
    </source>
</evidence>
<evidence type="ECO:0000256" key="1">
    <source>
        <dbReference type="SAM" id="MobiDB-lite"/>
    </source>
</evidence>
<feature type="region of interest" description="Disordered" evidence="1">
    <location>
        <begin position="32"/>
        <end position="168"/>
    </location>
</feature>
<dbReference type="RefSeq" id="WP_015938814.1">
    <property type="nucleotide sequence ID" value="NC_011886.1"/>
</dbReference>
<feature type="chain" id="PRO_5002870662" evidence="2">
    <location>
        <begin position="26"/>
        <end position="594"/>
    </location>
</feature>
<accession>B8H718</accession>
<dbReference type="AlphaFoldDB" id="B8H718"/>
<dbReference type="InterPro" id="IPR014044">
    <property type="entry name" value="CAP_dom"/>
</dbReference>
<feature type="compositionally biased region" description="Polar residues" evidence="1">
    <location>
        <begin position="154"/>
        <end position="164"/>
    </location>
</feature>
<dbReference type="InterPro" id="IPR028994">
    <property type="entry name" value="Integrin_alpha_N"/>
</dbReference>
<proteinExistence type="predicted"/>
<name>B8H718_PSECP</name>
<keyword evidence="2" id="KW-0732">Signal</keyword>
<dbReference type="STRING" id="452863.Achl_3665"/>
<dbReference type="CDD" id="cd05379">
    <property type="entry name" value="CAP_bacterial"/>
    <property type="match status" value="1"/>
</dbReference>
<evidence type="ECO:0000259" key="3">
    <source>
        <dbReference type="Pfam" id="PF00188"/>
    </source>
</evidence>
<dbReference type="HOGENOM" id="CLU_036058_0_0_11"/>
<feature type="compositionally biased region" description="Low complexity" evidence="1">
    <location>
        <begin position="84"/>
        <end position="103"/>
    </location>
</feature>
<reference evidence="4" key="1">
    <citation type="submission" date="2009-01" db="EMBL/GenBank/DDBJ databases">
        <title>Complete sequence of chromosome of Arthrobacter chlorophenolicus A6.</title>
        <authorList>
            <consortium name="US DOE Joint Genome Institute"/>
            <person name="Lucas S."/>
            <person name="Copeland A."/>
            <person name="Lapidus A."/>
            <person name="Glavina del Rio T."/>
            <person name="Tice H."/>
            <person name="Bruce D."/>
            <person name="Goodwin L."/>
            <person name="Pitluck S."/>
            <person name="Goltsman E."/>
            <person name="Clum A."/>
            <person name="Larimer F."/>
            <person name="Land M."/>
            <person name="Hauser L."/>
            <person name="Kyrpides N."/>
            <person name="Mikhailova N."/>
            <person name="Jansson J."/>
            <person name="Richardson P."/>
        </authorList>
    </citation>
    <scope>NUCLEOTIDE SEQUENCE [LARGE SCALE GENOMIC DNA]</scope>
    <source>
        <strain evidence="4">A6</strain>
    </source>
</reference>
<dbReference type="eggNOG" id="COG2340">
    <property type="taxonomic scope" value="Bacteria"/>
</dbReference>
<dbReference type="PANTHER" id="PTHR31157:SF1">
    <property type="entry name" value="SCP DOMAIN-CONTAINING PROTEIN"/>
    <property type="match status" value="1"/>
</dbReference>
<dbReference type="KEGG" id="ach:Achl_3665"/>
<organism evidence="4 5">
    <name type="scientific">Pseudarthrobacter chlorophenolicus (strain ATCC 700700 / DSM 12829 / CIP 107037 / JCM 12360 / KCTC 9906 / NCIMB 13794 / A6)</name>
    <name type="common">Arthrobacter chlorophenolicus</name>
    <dbReference type="NCBI Taxonomy" id="452863"/>
    <lineage>
        <taxon>Bacteria</taxon>
        <taxon>Bacillati</taxon>
        <taxon>Actinomycetota</taxon>
        <taxon>Actinomycetes</taxon>
        <taxon>Micrococcales</taxon>
        <taxon>Micrococcaceae</taxon>
        <taxon>Pseudarthrobacter</taxon>
    </lineage>
</organism>
<dbReference type="Gene3D" id="3.40.33.10">
    <property type="entry name" value="CAP"/>
    <property type="match status" value="1"/>
</dbReference>
<feature type="compositionally biased region" description="Pro residues" evidence="1">
    <location>
        <begin position="128"/>
        <end position="140"/>
    </location>
</feature>
<gene>
    <name evidence="4" type="ordered locus">Achl_3665</name>
</gene>